<keyword evidence="1" id="KW-1133">Transmembrane helix</keyword>
<dbReference type="CDD" id="cd16441">
    <property type="entry name" value="beta_Kdo_transferase_KpsS"/>
    <property type="match status" value="1"/>
</dbReference>
<organism evidence="2 3">
    <name type="scientific">Campylobacter canadensis</name>
    <dbReference type="NCBI Taxonomy" id="449520"/>
    <lineage>
        <taxon>Bacteria</taxon>
        <taxon>Pseudomonadati</taxon>
        <taxon>Campylobacterota</taxon>
        <taxon>Epsilonproteobacteria</taxon>
        <taxon>Campylobacterales</taxon>
        <taxon>Campylobacteraceae</taxon>
        <taxon>Campylobacter</taxon>
    </lineage>
</organism>
<name>A0ABS7WVG4_9BACT</name>
<keyword evidence="1" id="KW-0472">Membrane</keyword>
<evidence type="ECO:0000313" key="2">
    <source>
        <dbReference type="EMBL" id="MBZ7987909.1"/>
    </source>
</evidence>
<gene>
    <name evidence="2" type="ORF">AVCANL283_07355</name>
</gene>
<keyword evidence="3" id="KW-1185">Reference proteome</keyword>
<sequence>MKLSKAISGFKNKNILLLQGPIGPFFNYFAKKLSLQNNRIFKINFNGGDFIFYPFKSVNYTKSFKNYKDFIKEFYLKNNIEIIFCYNDTRKIHKCAIEIAKELDIEVYVFEEGYLRPNFITLEKDGVNANSKMSKDANFYKKYNFKNKEINNLLKYSFYKMCFYTFIYYLFSFIFSFYFNNKNHHRTLKPSESFYWIRHYIRLKKYKISDAKISLENKKYFLCVLQVFNDTQVKIHYEKKCIKKFIISVIKSFIKNADNNTYLVFKHHPMDIGYVDYSKVMKKFAKKFNIEDKIIYLHSGHLPTLLTNASGCVVANSTVGLSSIAYSCPTIVLAKAIYNIDGLVYKGTLDSFWSNALKFNVDKQLYEKYKSYLLNTNQINGSFYEDVF</sequence>
<feature type="transmembrane region" description="Helical" evidence="1">
    <location>
        <begin position="158"/>
        <end position="179"/>
    </location>
</feature>
<reference evidence="2 3" key="1">
    <citation type="submission" date="2020-07" db="EMBL/GenBank/DDBJ databases">
        <title>Transfer of Campylobacter canadensis to the novel genus Avispirillum gen. nov., that also includes two novel species recovered from migratory waterfowl: Avispirillum anseris sp. nov. and Avispirillum brantae sp. nov.</title>
        <authorList>
            <person name="Miller W.G."/>
            <person name="Chapman M.H."/>
            <person name="Yee E."/>
            <person name="Inglis G.D."/>
        </authorList>
    </citation>
    <scope>NUCLEOTIDE SEQUENCE [LARGE SCALE GENOMIC DNA]</scope>
    <source>
        <strain evidence="2 3">L283</strain>
    </source>
</reference>
<dbReference type="RefSeq" id="WP_224323824.1">
    <property type="nucleotide sequence ID" value="NZ_JACGBB010000019.1"/>
</dbReference>
<comment type="caution">
    <text evidence="2">The sequence shown here is derived from an EMBL/GenBank/DDBJ whole genome shotgun (WGS) entry which is preliminary data.</text>
</comment>
<dbReference type="Proteomes" id="UP000786183">
    <property type="component" value="Unassembled WGS sequence"/>
</dbReference>
<proteinExistence type="predicted"/>
<accession>A0ABS7WVG4</accession>
<dbReference type="EMBL" id="JACGBB010000019">
    <property type="protein sequence ID" value="MBZ7987909.1"/>
    <property type="molecule type" value="Genomic_DNA"/>
</dbReference>
<keyword evidence="1" id="KW-0812">Transmembrane</keyword>
<evidence type="ECO:0000256" key="1">
    <source>
        <dbReference type="SAM" id="Phobius"/>
    </source>
</evidence>
<dbReference type="InterPro" id="IPR007833">
    <property type="entry name" value="Capsule_polysaccharide_synth"/>
</dbReference>
<dbReference type="Pfam" id="PF05159">
    <property type="entry name" value="Capsule_synth"/>
    <property type="match status" value="1"/>
</dbReference>
<evidence type="ECO:0000313" key="3">
    <source>
        <dbReference type="Proteomes" id="UP000786183"/>
    </source>
</evidence>
<protein>
    <submittedName>
        <fullName evidence="2">Capsular biosynthesis protein</fullName>
    </submittedName>
</protein>